<proteinExistence type="predicted"/>
<feature type="transmembrane region" description="Helical" evidence="2">
    <location>
        <begin position="25"/>
        <end position="53"/>
    </location>
</feature>
<evidence type="ECO:0000256" key="1">
    <source>
        <dbReference type="SAM" id="MobiDB-lite"/>
    </source>
</evidence>
<dbReference type="RefSeq" id="WP_204041993.1">
    <property type="nucleotide sequence ID" value="NZ_BOOA01000026.1"/>
</dbReference>
<accession>A0A919QAC5</accession>
<comment type="caution">
    <text evidence="3">The sequence shown here is derived from an EMBL/GenBank/DDBJ whole genome shotgun (WGS) entry which is preliminary data.</text>
</comment>
<protein>
    <submittedName>
        <fullName evidence="3">Uncharacterized protein</fullName>
    </submittedName>
</protein>
<evidence type="ECO:0000313" key="3">
    <source>
        <dbReference type="EMBL" id="GIH25267.1"/>
    </source>
</evidence>
<evidence type="ECO:0000313" key="4">
    <source>
        <dbReference type="Proteomes" id="UP000640052"/>
    </source>
</evidence>
<name>A0A919QAC5_9ACTN</name>
<organism evidence="3 4">
    <name type="scientific">Acrocarpospora phusangensis</name>
    <dbReference type="NCBI Taxonomy" id="1070424"/>
    <lineage>
        <taxon>Bacteria</taxon>
        <taxon>Bacillati</taxon>
        <taxon>Actinomycetota</taxon>
        <taxon>Actinomycetes</taxon>
        <taxon>Streptosporangiales</taxon>
        <taxon>Streptosporangiaceae</taxon>
        <taxon>Acrocarpospora</taxon>
    </lineage>
</organism>
<dbReference type="Proteomes" id="UP000640052">
    <property type="component" value="Unassembled WGS sequence"/>
</dbReference>
<feature type="region of interest" description="Disordered" evidence="1">
    <location>
        <begin position="60"/>
        <end position="81"/>
    </location>
</feature>
<evidence type="ECO:0000256" key="2">
    <source>
        <dbReference type="SAM" id="Phobius"/>
    </source>
</evidence>
<keyword evidence="2" id="KW-0472">Membrane</keyword>
<reference evidence="3" key="1">
    <citation type="submission" date="2021-01" db="EMBL/GenBank/DDBJ databases">
        <title>Whole genome shotgun sequence of Acrocarpospora phusangensis NBRC 108782.</title>
        <authorList>
            <person name="Komaki H."/>
            <person name="Tamura T."/>
        </authorList>
    </citation>
    <scope>NUCLEOTIDE SEQUENCE</scope>
    <source>
        <strain evidence="3">NBRC 108782</strain>
    </source>
</reference>
<dbReference type="EMBL" id="BOOA01000026">
    <property type="protein sequence ID" value="GIH25267.1"/>
    <property type="molecule type" value="Genomic_DNA"/>
</dbReference>
<keyword evidence="2" id="KW-1133">Transmembrane helix</keyword>
<keyword evidence="4" id="KW-1185">Reference proteome</keyword>
<dbReference type="AlphaFoldDB" id="A0A919QAC5"/>
<keyword evidence="2" id="KW-0812">Transmembrane</keyword>
<sequence length="289" mass="31517">MATSESTGDNDPAEKAIERRHARRVSWIAVTGQISGAFITALAAVVVGLLALWKPGQADTPDATPTAAIRQSSSPTVTAPPMSAAKDLGAHDLESSASRYESDQKIADRAVLRSSDVGSGFHGKPYTPDGQSELDYTALLKCLGRPPIEERKSGQAFSPLFTRKDGQQILGSVTFVESPEDAMADFKALNSNRAKTCLKKNYLLSLRREGAQNPRVYVSRIRVLPRESNVCAYRSRIVQRVNGRDLTVYVDSVSVIRDRAEVQAHYLGVSRAVARKLEQRTMSAMLGRL</sequence>
<gene>
    <name evidence="3" type="ORF">Aph01nite_35770</name>
</gene>